<reference evidence="2 3" key="2">
    <citation type="journal article" date="2016" name="Genome Announc.">
        <title>Draft Genome Sequence of a Versatile Hydrocarbon-Degrading Bacterium, Rhodococcus pyridinivorans Strain KG-16, Collected from Oil Fields in India.</title>
        <authorList>
            <person name="Aggarwal R.K."/>
            <person name="Dawar C."/>
            <person name="Phanindranath R."/>
            <person name="Mutnuri L."/>
            <person name="Dayal A.M."/>
        </authorList>
    </citation>
    <scope>NUCLEOTIDE SEQUENCE [LARGE SCALE GENOMIC DNA]</scope>
    <source>
        <strain evidence="2 3">KG-16</strain>
    </source>
</reference>
<reference evidence="3" key="1">
    <citation type="submission" date="2015-01" db="EMBL/GenBank/DDBJ databases">
        <title>Draft genome sequence of Rhodococcus pyridinivorans strain KG-16, a hydrocarbon-degrading bacterium.</title>
        <authorList>
            <person name="Aggarwal R.K."/>
            <person name="Dawar C."/>
        </authorList>
    </citation>
    <scope>NUCLEOTIDE SEQUENCE [LARGE SCALE GENOMIC DNA]</scope>
    <source>
        <strain evidence="3">KG-16</strain>
    </source>
</reference>
<gene>
    <name evidence="2" type="ORF">Z045_00695</name>
</gene>
<dbReference type="RefSeq" id="WP_060650168.1">
    <property type="nucleotide sequence ID" value="NZ_AZXY01000001.1"/>
</dbReference>
<name>A0A0V9UPW7_9NOCA</name>
<dbReference type="PROSITE" id="PS51257">
    <property type="entry name" value="PROKAR_LIPOPROTEIN"/>
    <property type="match status" value="1"/>
</dbReference>
<evidence type="ECO:0000313" key="2">
    <source>
        <dbReference type="EMBL" id="KSZ60041.1"/>
    </source>
</evidence>
<sequence>MNILRGAAGAAVALAAAGVLGGCATQVEGQAVPAANALDTSTAPSFSLPTTTPSASSSTELSVDVAAGECVALGGTVDDATIDYAVCGSPSSNYKVVDVVDASAMCPGDIDQTYYESFGGVEVGALCLDIDWVVGDCIDLGGEDPQRIDCGEPAVQGEEVTEILLDTSDVNDCSTSEGGFVYRERNFVVCTDTI</sequence>
<dbReference type="Proteomes" id="UP000053060">
    <property type="component" value="Unassembled WGS sequence"/>
</dbReference>
<dbReference type="AlphaFoldDB" id="A0A0V9UPW7"/>
<protein>
    <submittedName>
        <fullName evidence="2">Lipoprotein</fullName>
    </submittedName>
</protein>
<keyword evidence="1" id="KW-0732">Signal</keyword>
<accession>A0A0V9UPW7</accession>
<organism evidence="2 3">
    <name type="scientific">Rhodococcus pyridinivorans KG-16</name>
    <dbReference type="NCBI Taxonomy" id="1441730"/>
    <lineage>
        <taxon>Bacteria</taxon>
        <taxon>Bacillati</taxon>
        <taxon>Actinomycetota</taxon>
        <taxon>Actinomycetes</taxon>
        <taxon>Mycobacteriales</taxon>
        <taxon>Nocardiaceae</taxon>
        <taxon>Rhodococcus</taxon>
    </lineage>
</organism>
<comment type="caution">
    <text evidence="2">The sequence shown here is derived from an EMBL/GenBank/DDBJ whole genome shotgun (WGS) entry which is preliminary data.</text>
</comment>
<dbReference type="EMBL" id="AZXY01000001">
    <property type="protein sequence ID" value="KSZ60041.1"/>
    <property type="molecule type" value="Genomic_DNA"/>
</dbReference>
<evidence type="ECO:0000256" key="1">
    <source>
        <dbReference type="SAM" id="SignalP"/>
    </source>
</evidence>
<evidence type="ECO:0000313" key="3">
    <source>
        <dbReference type="Proteomes" id="UP000053060"/>
    </source>
</evidence>
<proteinExistence type="predicted"/>
<feature type="signal peptide" evidence="1">
    <location>
        <begin position="1"/>
        <end position="21"/>
    </location>
</feature>
<keyword evidence="2" id="KW-0449">Lipoprotein</keyword>
<feature type="chain" id="PRO_5038747939" evidence="1">
    <location>
        <begin position="22"/>
        <end position="194"/>
    </location>
</feature>
<dbReference type="GeneID" id="86868012"/>
<dbReference type="PATRIC" id="fig|1441730.3.peg.152"/>